<dbReference type="InterPro" id="IPR000415">
    <property type="entry name" value="Nitroreductase-like"/>
</dbReference>
<dbReference type="GO" id="GO:0016491">
    <property type="term" value="F:oxidoreductase activity"/>
    <property type="evidence" value="ECO:0007669"/>
    <property type="project" value="UniProtKB-KW"/>
</dbReference>
<accession>A0A523UT37</accession>
<dbReference type="CDD" id="cd02139">
    <property type="entry name" value="nitroreductase"/>
    <property type="match status" value="1"/>
</dbReference>
<comment type="caution">
    <text evidence="4">The sequence shown here is derived from an EMBL/GenBank/DDBJ whole genome shotgun (WGS) entry which is preliminary data.</text>
</comment>
<reference evidence="4 5" key="1">
    <citation type="submission" date="2019-03" db="EMBL/GenBank/DDBJ databases">
        <title>Metabolic potential of uncultured bacteria and archaea associated with petroleum seepage in deep-sea sediments.</title>
        <authorList>
            <person name="Dong X."/>
            <person name="Hubert C."/>
        </authorList>
    </citation>
    <scope>NUCLEOTIDE SEQUENCE [LARGE SCALE GENOMIC DNA]</scope>
    <source>
        <strain evidence="4">E44_bin18</strain>
    </source>
</reference>
<proteinExistence type="inferred from homology"/>
<evidence type="ECO:0000256" key="1">
    <source>
        <dbReference type="ARBA" id="ARBA00007118"/>
    </source>
</evidence>
<dbReference type="SUPFAM" id="SSF55469">
    <property type="entry name" value="FMN-dependent nitroreductase-like"/>
    <property type="match status" value="1"/>
</dbReference>
<protein>
    <submittedName>
        <fullName evidence="4">Nitroreductase</fullName>
    </submittedName>
</protein>
<evidence type="ECO:0000256" key="2">
    <source>
        <dbReference type="ARBA" id="ARBA00023002"/>
    </source>
</evidence>
<name>A0A523UT37_UNCT6</name>
<dbReference type="AlphaFoldDB" id="A0A523UT37"/>
<dbReference type="Pfam" id="PF00881">
    <property type="entry name" value="Nitroreductase"/>
    <property type="match status" value="1"/>
</dbReference>
<dbReference type="InterPro" id="IPR029479">
    <property type="entry name" value="Nitroreductase"/>
</dbReference>
<sequence length="170" mass="19029">MNVIEAIKERCSVRDYQDKDVEDEKLQTLLECARLAPSGANLQEWRFVVVRDKKMRARLAEAANNQSFVARAPVVLVCCAETEQHVMRCGEKSYPIDLAIAIDHITLAALELGLGTCWIGAFYAGKVRKLLGIPESVPIVSLLTLGYPVSGATRPKTRLPLEEIVRREHW</sequence>
<dbReference type="Proteomes" id="UP000315525">
    <property type="component" value="Unassembled WGS sequence"/>
</dbReference>
<evidence type="ECO:0000259" key="3">
    <source>
        <dbReference type="Pfam" id="PF00881"/>
    </source>
</evidence>
<dbReference type="EMBL" id="SOJN01000078">
    <property type="protein sequence ID" value="TET45655.1"/>
    <property type="molecule type" value="Genomic_DNA"/>
</dbReference>
<feature type="domain" description="Nitroreductase" evidence="3">
    <location>
        <begin position="7"/>
        <end position="81"/>
    </location>
</feature>
<keyword evidence="2" id="KW-0560">Oxidoreductase</keyword>
<evidence type="ECO:0000313" key="4">
    <source>
        <dbReference type="EMBL" id="TET45655.1"/>
    </source>
</evidence>
<organism evidence="4 5">
    <name type="scientific">candidate division TA06 bacterium</name>
    <dbReference type="NCBI Taxonomy" id="2250710"/>
    <lineage>
        <taxon>Bacteria</taxon>
        <taxon>Bacteria division TA06</taxon>
    </lineage>
</organism>
<dbReference type="PANTHER" id="PTHR43673">
    <property type="entry name" value="NAD(P)H NITROREDUCTASE YDGI-RELATED"/>
    <property type="match status" value="1"/>
</dbReference>
<dbReference type="Gene3D" id="3.40.109.10">
    <property type="entry name" value="NADH Oxidase"/>
    <property type="match status" value="1"/>
</dbReference>
<dbReference type="PANTHER" id="PTHR43673:SF10">
    <property type="entry name" value="NADH DEHYDROGENASE_NAD(P)H NITROREDUCTASE XCC3605-RELATED"/>
    <property type="match status" value="1"/>
</dbReference>
<gene>
    <name evidence="4" type="ORF">E3J62_06795</name>
</gene>
<comment type="similarity">
    <text evidence="1">Belongs to the nitroreductase family.</text>
</comment>
<evidence type="ECO:0000313" key="5">
    <source>
        <dbReference type="Proteomes" id="UP000315525"/>
    </source>
</evidence>